<feature type="transmembrane region" description="Helical" evidence="1">
    <location>
        <begin position="51"/>
        <end position="70"/>
    </location>
</feature>
<evidence type="ECO:0000313" key="3">
    <source>
        <dbReference type="Proteomes" id="UP001439008"/>
    </source>
</evidence>
<accession>A0ABV2AQ54</accession>
<proteinExistence type="predicted"/>
<sequence length="103" mass="12327">MQQFMKSTPISSRNCFWFCFPPTLFYFIQEISVFDDIFYSSQRFLNFVKSFRFVIVICNIGISAIPAISLKTVSLFDQNEPKFILQKFFRPRITDFSLKMFWS</sequence>
<keyword evidence="1" id="KW-0812">Transmembrane</keyword>
<evidence type="ECO:0000256" key="1">
    <source>
        <dbReference type="SAM" id="Phobius"/>
    </source>
</evidence>
<protein>
    <submittedName>
        <fullName evidence="2">Uncharacterized protein</fullName>
    </submittedName>
</protein>
<evidence type="ECO:0000313" key="2">
    <source>
        <dbReference type="EMBL" id="MES1921796.1"/>
    </source>
</evidence>
<keyword evidence="1" id="KW-1133">Transmembrane helix</keyword>
<comment type="caution">
    <text evidence="2">The sequence shown here is derived from an EMBL/GenBank/DDBJ whole genome shotgun (WGS) entry which is preliminary data.</text>
</comment>
<gene>
    <name evidence="2" type="ORF">MHBO_003330</name>
</gene>
<dbReference type="Proteomes" id="UP001439008">
    <property type="component" value="Unassembled WGS sequence"/>
</dbReference>
<reference evidence="2 3" key="1">
    <citation type="journal article" date="2024" name="BMC Biol.">
        <title>Comparative genomics of Ascetosporea gives new insight into the evolutionary basis for animal parasitism in Rhizaria.</title>
        <authorList>
            <person name="Hiltunen Thoren M."/>
            <person name="Onut-Brannstrom I."/>
            <person name="Alfjorden A."/>
            <person name="Peckova H."/>
            <person name="Swords F."/>
            <person name="Hooper C."/>
            <person name="Holzer A.S."/>
            <person name="Bass D."/>
            <person name="Burki F."/>
        </authorList>
    </citation>
    <scope>NUCLEOTIDE SEQUENCE [LARGE SCALE GENOMIC DNA]</scope>
    <source>
        <strain evidence="2">20-A016</strain>
    </source>
</reference>
<dbReference type="EMBL" id="JBDODL010001776">
    <property type="protein sequence ID" value="MES1921796.1"/>
    <property type="molecule type" value="Genomic_DNA"/>
</dbReference>
<name>A0ABV2AQ54_9EUKA</name>
<keyword evidence="1" id="KW-0472">Membrane</keyword>
<keyword evidence="3" id="KW-1185">Reference proteome</keyword>
<organism evidence="2 3">
    <name type="scientific">Bonamia ostreae</name>
    <dbReference type="NCBI Taxonomy" id="126728"/>
    <lineage>
        <taxon>Eukaryota</taxon>
        <taxon>Sar</taxon>
        <taxon>Rhizaria</taxon>
        <taxon>Endomyxa</taxon>
        <taxon>Ascetosporea</taxon>
        <taxon>Haplosporida</taxon>
        <taxon>Bonamia</taxon>
    </lineage>
</organism>